<dbReference type="Proteomes" id="UP001187192">
    <property type="component" value="Unassembled WGS sequence"/>
</dbReference>
<accession>A0AA88J0Z0</accession>
<gene>
    <name evidence="1" type="ORF">TIFTF001_028056</name>
</gene>
<organism evidence="1 2">
    <name type="scientific">Ficus carica</name>
    <name type="common">Common fig</name>
    <dbReference type="NCBI Taxonomy" id="3494"/>
    <lineage>
        <taxon>Eukaryota</taxon>
        <taxon>Viridiplantae</taxon>
        <taxon>Streptophyta</taxon>
        <taxon>Embryophyta</taxon>
        <taxon>Tracheophyta</taxon>
        <taxon>Spermatophyta</taxon>
        <taxon>Magnoliopsida</taxon>
        <taxon>eudicotyledons</taxon>
        <taxon>Gunneridae</taxon>
        <taxon>Pentapetalae</taxon>
        <taxon>rosids</taxon>
        <taxon>fabids</taxon>
        <taxon>Rosales</taxon>
        <taxon>Moraceae</taxon>
        <taxon>Ficeae</taxon>
        <taxon>Ficus</taxon>
    </lineage>
</organism>
<comment type="caution">
    <text evidence="1">The sequence shown here is derived from an EMBL/GenBank/DDBJ whole genome shotgun (WGS) entry which is preliminary data.</text>
</comment>
<evidence type="ECO:0000313" key="1">
    <source>
        <dbReference type="EMBL" id="GMN58957.1"/>
    </source>
</evidence>
<dbReference type="EMBL" id="BTGU01000082">
    <property type="protein sequence ID" value="GMN58957.1"/>
    <property type="molecule type" value="Genomic_DNA"/>
</dbReference>
<evidence type="ECO:0000313" key="2">
    <source>
        <dbReference type="Proteomes" id="UP001187192"/>
    </source>
</evidence>
<reference evidence="1" key="1">
    <citation type="submission" date="2023-07" db="EMBL/GenBank/DDBJ databases">
        <title>draft genome sequence of fig (Ficus carica).</title>
        <authorList>
            <person name="Takahashi T."/>
            <person name="Nishimura K."/>
        </authorList>
    </citation>
    <scope>NUCLEOTIDE SEQUENCE</scope>
</reference>
<protein>
    <submittedName>
        <fullName evidence="1">Uncharacterized protein</fullName>
    </submittedName>
</protein>
<dbReference type="AlphaFoldDB" id="A0AA88J0Z0"/>
<keyword evidence="2" id="KW-1185">Reference proteome</keyword>
<proteinExistence type="predicted"/>
<name>A0AA88J0Z0_FICCA</name>
<sequence>MALSLIQYGPNLKKVFQVHLDKSNDLKGLLSSAFKKQMSKQVYNLWIAGVISTIWLVWKIRKLAIFEGKVPSRRQAITMIWRCVKEADSLDNGTMKNSILDLLI</sequence>